<feature type="region of interest" description="Disordered" evidence="6">
    <location>
        <begin position="386"/>
        <end position="408"/>
    </location>
</feature>
<evidence type="ECO:0000256" key="1">
    <source>
        <dbReference type="ARBA" id="ARBA00001974"/>
    </source>
</evidence>
<dbReference type="PANTHER" id="PTHR47178">
    <property type="entry name" value="MONOOXYGENASE, FAD-BINDING"/>
    <property type="match status" value="1"/>
</dbReference>
<dbReference type="PANTHER" id="PTHR47178:SF3">
    <property type="entry name" value="FAD-BINDING DOMAIN-CONTAINING PROTEIN"/>
    <property type="match status" value="1"/>
</dbReference>
<organism evidence="8 9">
    <name type="scientific">Zasmidium cellare</name>
    <name type="common">Wine cellar mold</name>
    <name type="synonym">Racodium cellare</name>
    <dbReference type="NCBI Taxonomy" id="395010"/>
    <lineage>
        <taxon>Eukaryota</taxon>
        <taxon>Fungi</taxon>
        <taxon>Dikarya</taxon>
        <taxon>Ascomycota</taxon>
        <taxon>Pezizomycotina</taxon>
        <taxon>Dothideomycetes</taxon>
        <taxon>Dothideomycetidae</taxon>
        <taxon>Mycosphaerellales</taxon>
        <taxon>Mycosphaerellaceae</taxon>
        <taxon>Zasmidium</taxon>
    </lineage>
</organism>
<name>A0ABR0E8C5_ZASCE</name>
<keyword evidence="9" id="KW-1185">Reference proteome</keyword>
<evidence type="ECO:0000313" key="9">
    <source>
        <dbReference type="Proteomes" id="UP001305779"/>
    </source>
</evidence>
<comment type="caution">
    <text evidence="8">The sequence shown here is derived from an EMBL/GenBank/DDBJ whole genome shotgun (WGS) entry which is preliminary data.</text>
</comment>
<dbReference type="Gene3D" id="3.50.50.60">
    <property type="entry name" value="FAD/NAD(P)-binding domain"/>
    <property type="match status" value="1"/>
</dbReference>
<dbReference type="SUPFAM" id="SSF51905">
    <property type="entry name" value="FAD/NAD(P)-binding domain"/>
    <property type="match status" value="1"/>
</dbReference>
<dbReference type="Pfam" id="PF01494">
    <property type="entry name" value="FAD_binding_3"/>
    <property type="match status" value="1"/>
</dbReference>
<keyword evidence="2" id="KW-0285">Flavoprotein</keyword>
<evidence type="ECO:0000256" key="6">
    <source>
        <dbReference type="SAM" id="MobiDB-lite"/>
    </source>
</evidence>
<feature type="domain" description="FAD-binding" evidence="7">
    <location>
        <begin position="125"/>
        <end position="375"/>
    </location>
</feature>
<keyword evidence="3" id="KW-0274">FAD</keyword>
<protein>
    <recommendedName>
        <fullName evidence="7">FAD-binding domain-containing protein</fullName>
    </recommendedName>
</protein>
<dbReference type="EMBL" id="JAXOVC010000008">
    <property type="protein sequence ID" value="KAK4497687.1"/>
    <property type="molecule type" value="Genomic_DNA"/>
</dbReference>
<evidence type="ECO:0000256" key="5">
    <source>
        <dbReference type="ARBA" id="ARBA00023033"/>
    </source>
</evidence>
<dbReference type="PRINTS" id="PR00420">
    <property type="entry name" value="RNGMNOXGNASE"/>
</dbReference>
<evidence type="ECO:0000313" key="8">
    <source>
        <dbReference type="EMBL" id="KAK4497687.1"/>
    </source>
</evidence>
<dbReference type="Proteomes" id="UP001305779">
    <property type="component" value="Unassembled WGS sequence"/>
</dbReference>
<evidence type="ECO:0000259" key="7">
    <source>
        <dbReference type="Pfam" id="PF01494"/>
    </source>
</evidence>
<keyword evidence="5" id="KW-0503">Monooxygenase</keyword>
<evidence type="ECO:0000256" key="3">
    <source>
        <dbReference type="ARBA" id="ARBA00022827"/>
    </source>
</evidence>
<keyword evidence="4" id="KW-0560">Oxidoreductase</keyword>
<sequence>MSESKRVIIIGAGVTGLSLAQGLKREGIPFAIYEKNESRQTRRNWTFAVHWGIDALQELLPEGTFAALPNTQVDPHHPGLPSWYQVPLLNGATGDLIKILDSEKLYRLSRDKLRGLLLTDLDDNVHWGKELTGITYSDDGATAAVSFADGSQDTGSVVIGCDGTHSAVRKLLVGPEQTKLTQVGDLATAMCFTQHTREHALFLRSEPHAHPLYQVALHPAGLTGFLCVHDATDKDHPETWTFFHYISYHATEGQENWSKKKLIQHSKSLAKDFCEPWKSVYEWMHDDEPNVWHTKMMHWDPSLAGHEWSNHDGRVTLAGDAAHPMSFQRGQGCNNALQDAVEVFRGLKNWYAGEAGRKEVVEAYETEMKDRGGREVRLSAETTLALHSPGKGMGSGLVKQGVQPSQKS</sequence>
<dbReference type="InterPro" id="IPR002938">
    <property type="entry name" value="FAD-bd"/>
</dbReference>
<reference evidence="8 9" key="1">
    <citation type="journal article" date="2023" name="G3 (Bethesda)">
        <title>A chromosome-level genome assembly of Zasmidium syzygii isolated from banana leaves.</title>
        <authorList>
            <person name="van Westerhoven A.C."/>
            <person name="Mehrabi R."/>
            <person name="Talebi R."/>
            <person name="Steentjes M.B.F."/>
            <person name="Corcolon B."/>
            <person name="Chong P.A."/>
            <person name="Kema G.H.J."/>
            <person name="Seidl M.F."/>
        </authorList>
    </citation>
    <scope>NUCLEOTIDE SEQUENCE [LARGE SCALE GENOMIC DNA]</scope>
    <source>
        <strain evidence="8 9">P124</strain>
    </source>
</reference>
<evidence type="ECO:0000256" key="2">
    <source>
        <dbReference type="ARBA" id="ARBA00022630"/>
    </source>
</evidence>
<comment type="cofactor">
    <cofactor evidence="1">
        <name>FAD</name>
        <dbReference type="ChEBI" id="CHEBI:57692"/>
    </cofactor>
</comment>
<proteinExistence type="predicted"/>
<gene>
    <name evidence="8" type="ORF">PRZ48_010340</name>
</gene>
<evidence type="ECO:0000256" key="4">
    <source>
        <dbReference type="ARBA" id="ARBA00023002"/>
    </source>
</evidence>
<dbReference type="InterPro" id="IPR036188">
    <property type="entry name" value="FAD/NAD-bd_sf"/>
</dbReference>
<accession>A0ABR0E8C5</accession>